<evidence type="ECO:0000256" key="13">
    <source>
        <dbReference type="SAM" id="Phobius"/>
    </source>
</evidence>
<keyword evidence="6" id="KW-0915">Sodium</keyword>
<evidence type="ECO:0000256" key="12">
    <source>
        <dbReference type="SAM" id="MobiDB-lite"/>
    </source>
</evidence>
<evidence type="ECO:0000256" key="2">
    <source>
        <dbReference type="ARBA" id="ARBA00022448"/>
    </source>
</evidence>
<evidence type="ECO:0000256" key="11">
    <source>
        <dbReference type="RuleBase" id="RU000679"/>
    </source>
</evidence>
<feature type="region of interest" description="Disordered" evidence="12">
    <location>
        <begin position="113"/>
        <end position="167"/>
    </location>
</feature>
<keyword evidence="10 11" id="KW-0407">Ion channel</keyword>
<proteinExistence type="inferred from homology"/>
<keyword evidence="14" id="KW-1185">Reference proteome</keyword>
<dbReference type="RefSeq" id="XP_006813343.1">
    <property type="nucleotide sequence ID" value="XM_006813280.1"/>
</dbReference>
<gene>
    <name evidence="15" type="primary">LOC102801959</name>
</gene>
<evidence type="ECO:0000256" key="1">
    <source>
        <dbReference type="ARBA" id="ARBA00004141"/>
    </source>
</evidence>
<evidence type="ECO:0000256" key="10">
    <source>
        <dbReference type="ARBA" id="ARBA00023303"/>
    </source>
</evidence>
<evidence type="ECO:0000256" key="7">
    <source>
        <dbReference type="ARBA" id="ARBA00023065"/>
    </source>
</evidence>
<name>A0ABM0M002_SACKO</name>
<evidence type="ECO:0000256" key="8">
    <source>
        <dbReference type="ARBA" id="ARBA00023136"/>
    </source>
</evidence>
<evidence type="ECO:0000313" key="15">
    <source>
        <dbReference type="RefSeq" id="XP_006813343.1"/>
    </source>
</evidence>
<dbReference type="PRINTS" id="PR01078">
    <property type="entry name" value="AMINACHANNEL"/>
</dbReference>
<feature type="transmembrane region" description="Helical" evidence="13">
    <location>
        <begin position="42"/>
        <end position="58"/>
    </location>
</feature>
<dbReference type="PANTHER" id="PTHR11690">
    <property type="entry name" value="AMILORIDE-SENSITIVE SODIUM CHANNEL-RELATED"/>
    <property type="match status" value="1"/>
</dbReference>
<sequence length="544" mass="61602">MTDNKLETPIRGTFCGLVQNQMSNTTAHGVPRIESSTNLLRRLYWVVVFLGGVSLFLWQCSTIISKFYDRETTVNIDMKFKPMLSFPAVTICNLNPVKVSALLHDQNLRDVFGYPKSEGESDDGSGESGIKRRKRGGEASQSPDATPPTLQDNSTANPIEAITNKEFTMPYKATTDTGTTADYSRNWESKHVAFNEKREGFKLREKVQNYMASKDYEDRSAYGHSLNDLLFDCLNLELYIEEKEYISDLQESSGVRIVIHDQNEMPFPEDDGFMAAPGFLTSVGLRMIKVTRQPDPYSTCKTDADADATTNIFSELFSTGYTRKACEKSCFSWAVTEHCMCTDIIYKYHSYETVCNSTDPDIVECQEMVSLLNDNGELSCNVTCAQPCEQRLYEATVSNVVWPNEQYKSALTEELFKFSDDVKQKLNDNNNFISENMVKIDIYYNELNYEYIQEQIAYDNGDVVSDLGGQVGLWLGVSVITCCEFIEFMIDVCILLWKKLTKASNLKVTPSKLKETKGFSEEKSGMPKEFQMVNTTAYGYPVTH</sequence>
<dbReference type="PANTHER" id="PTHR11690:SF248">
    <property type="entry name" value="PICKPOCKET 17, ISOFORM A"/>
    <property type="match status" value="1"/>
</dbReference>
<keyword evidence="2 11" id="KW-0813">Transport</keyword>
<dbReference type="Gene3D" id="2.60.470.10">
    <property type="entry name" value="Acid-sensing ion channels like domains"/>
    <property type="match status" value="1"/>
</dbReference>
<keyword evidence="9 11" id="KW-0739">Sodium transport</keyword>
<evidence type="ECO:0000256" key="4">
    <source>
        <dbReference type="ARBA" id="ARBA00022692"/>
    </source>
</evidence>
<evidence type="ECO:0000256" key="5">
    <source>
        <dbReference type="ARBA" id="ARBA00022989"/>
    </source>
</evidence>
<keyword evidence="7 11" id="KW-0406">Ion transport</keyword>
<evidence type="ECO:0000313" key="14">
    <source>
        <dbReference type="Proteomes" id="UP000694865"/>
    </source>
</evidence>
<comment type="similarity">
    <text evidence="11">Belongs to the amiloride-sensitive sodium channel (TC 1.A.6) family.</text>
</comment>
<dbReference type="GeneID" id="102801959"/>
<evidence type="ECO:0000256" key="3">
    <source>
        <dbReference type="ARBA" id="ARBA00022461"/>
    </source>
</evidence>
<evidence type="ECO:0000256" key="6">
    <source>
        <dbReference type="ARBA" id="ARBA00023053"/>
    </source>
</evidence>
<keyword evidence="8 13" id="KW-0472">Membrane</keyword>
<dbReference type="Gene3D" id="1.10.287.770">
    <property type="entry name" value="YojJ-like"/>
    <property type="match status" value="1"/>
</dbReference>
<dbReference type="InterPro" id="IPR001873">
    <property type="entry name" value="ENaC"/>
</dbReference>
<protein>
    <submittedName>
        <fullName evidence="15">Degenerin mec-10-like</fullName>
    </submittedName>
</protein>
<keyword evidence="4 11" id="KW-0812">Transmembrane</keyword>
<comment type="subcellular location">
    <subcellularLocation>
        <location evidence="1">Membrane</location>
        <topology evidence="1">Multi-pass membrane protein</topology>
    </subcellularLocation>
</comment>
<evidence type="ECO:0000256" key="9">
    <source>
        <dbReference type="ARBA" id="ARBA00023201"/>
    </source>
</evidence>
<keyword evidence="5 13" id="KW-1133">Transmembrane helix</keyword>
<feature type="compositionally biased region" description="Polar residues" evidence="12">
    <location>
        <begin position="139"/>
        <end position="157"/>
    </location>
</feature>
<reference evidence="15" key="1">
    <citation type="submission" date="2025-08" db="UniProtKB">
        <authorList>
            <consortium name="RefSeq"/>
        </authorList>
    </citation>
    <scope>IDENTIFICATION</scope>
    <source>
        <tissue evidence="15">Testes</tissue>
    </source>
</reference>
<dbReference type="Proteomes" id="UP000694865">
    <property type="component" value="Unplaced"/>
</dbReference>
<dbReference type="Pfam" id="PF00858">
    <property type="entry name" value="ASC"/>
    <property type="match status" value="1"/>
</dbReference>
<keyword evidence="3 11" id="KW-0894">Sodium channel</keyword>
<accession>A0ABM0M002</accession>
<organism evidence="14 15">
    <name type="scientific">Saccoglossus kowalevskii</name>
    <name type="common">Acorn worm</name>
    <dbReference type="NCBI Taxonomy" id="10224"/>
    <lineage>
        <taxon>Eukaryota</taxon>
        <taxon>Metazoa</taxon>
        <taxon>Hemichordata</taxon>
        <taxon>Enteropneusta</taxon>
        <taxon>Harrimaniidae</taxon>
        <taxon>Saccoglossus</taxon>
    </lineage>
</organism>